<sequence>MTIRTPTLDECSRRWSVRKARSGSELSTQCPNWKAFTVYSRVSSTALLPVNIASISKEYSNVRLDKCLARDTALEDVVPK</sequence>
<protein>
    <submittedName>
        <fullName evidence="1">Uncharacterized protein</fullName>
    </submittedName>
</protein>
<dbReference type="AlphaFoldDB" id="A0A9Q1E710"/>
<proteinExistence type="predicted"/>
<reference evidence="1" key="1">
    <citation type="journal article" date="2023" name="Science">
        <title>Genome structures resolve the early diversification of teleost fishes.</title>
        <authorList>
            <person name="Parey E."/>
            <person name="Louis A."/>
            <person name="Montfort J."/>
            <person name="Bouchez O."/>
            <person name="Roques C."/>
            <person name="Iampietro C."/>
            <person name="Lluch J."/>
            <person name="Castinel A."/>
            <person name="Donnadieu C."/>
            <person name="Desvignes T."/>
            <person name="Floi Bucao C."/>
            <person name="Jouanno E."/>
            <person name="Wen M."/>
            <person name="Mejri S."/>
            <person name="Dirks R."/>
            <person name="Jansen H."/>
            <person name="Henkel C."/>
            <person name="Chen W.J."/>
            <person name="Zahm M."/>
            <person name="Cabau C."/>
            <person name="Klopp C."/>
            <person name="Thompson A.W."/>
            <person name="Robinson-Rechavi M."/>
            <person name="Braasch I."/>
            <person name="Lecointre G."/>
            <person name="Bobe J."/>
            <person name="Postlethwait J.H."/>
            <person name="Berthelot C."/>
            <person name="Roest Crollius H."/>
            <person name="Guiguen Y."/>
        </authorList>
    </citation>
    <scope>NUCLEOTIDE SEQUENCE</scope>
    <source>
        <strain evidence="1">WJC10195</strain>
    </source>
</reference>
<organism evidence="1 2">
    <name type="scientific">Synaphobranchus kaupii</name>
    <name type="common">Kaup's arrowtooth eel</name>
    <dbReference type="NCBI Taxonomy" id="118154"/>
    <lineage>
        <taxon>Eukaryota</taxon>
        <taxon>Metazoa</taxon>
        <taxon>Chordata</taxon>
        <taxon>Craniata</taxon>
        <taxon>Vertebrata</taxon>
        <taxon>Euteleostomi</taxon>
        <taxon>Actinopterygii</taxon>
        <taxon>Neopterygii</taxon>
        <taxon>Teleostei</taxon>
        <taxon>Anguilliformes</taxon>
        <taxon>Synaphobranchidae</taxon>
        <taxon>Synaphobranchus</taxon>
    </lineage>
</organism>
<dbReference type="EMBL" id="JAINUF010000023">
    <property type="protein sequence ID" value="KAJ8333399.1"/>
    <property type="molecule type" value="Genomic_DNA"/>
</dbReference>
<gene>
    <name evidence="1" type="ORF">SKAU_G00414070</name>
</gene>
<evidence type="ECO:0000313" key="2">
    <source>
        <dbReference type="Proteomes" id="UP001152622"/>
    </source>
</evidence>
<evidence type="ECO:0000313" key="1">
    <source>
        <dbReference type="EMBL" id="KAJ8333399.1"/>
    </source>
</evidence>
<accession>A0A9Q1E710</accession>
<comment type="caution">
    <text evidence="1">The sequence shown here is derived from an EMBL/GenBank/DDBJ whole genome shotgun (WGS) entry which is preliminary data.</text>
</comment>
<dbReference type="Proteomes" id="UP001152622">
    <property type="component" value="Chromosome 23"/>
</dbReference>
<name>A0A9Q1E710_SYNKA</name>
<keyword evidence="2" id="KW-1185">Reference proteome</keyword>